<geneLocation type="plastid" evidence="2"/>
<gene>
    <name evidence="2" type="primary">ycf89</name>
</gene>
<feature type="transmembrane region" description="Helical" evidence="1">
    <location>
        <begin position="120"/>
        <end position="139"/>
    </location>
</feature>
<feature type="transmembrane region" description="Helical" evidence="1">
    <location>
        <begin position="171"/>
        <end position="192"/>
    </location>
</feature>
<organism evidence="2">
    <name type="scientific">Nitzschia sp.</name>
    <name type="common">in: diatoms</name>
    <dbReference type="NCBI Taxonomy" id="1884248"/>
    <lineage>
        <taxon>Eukaryota</taxon>
        <taxon>Sar</taxon>
        <taxon>Stramenopiles</taxon>
        <taxon>Ochrophyta</taxon>
        <taxon>Bacillariophyta</taxon>
        <taxon>Bacillariophyceae</taxon>
        <taxon>Bacillariophycidae</taxon>
        <taxon>Bacillariales</taxon>
        <taxon>Bacillariaceae</taxon>
        <taxon>Nitzschia</taxon>
    </lineage>
</organism>
<accession>A0A5J6DUP6</accession>
<keyword evidence="2" id="KW-0934">Plastid</keyword>
<dbReference type="AlphaFoldDB" id="A0A5J6DUP6"/>
<name>A0A5J6DUP6_9STRA</name>
<reference evidence="2" key="1">
    <citation type="journal article" date="2019" name="Am. J. Bot.">
        <title>A single loss of photosynthesis in the diatom order Bacillariales (Bacillariophyta).</title>
        <authorList>
            <person name="Onyshchenko A."/>
            <person name="Ruck E.C."/>
            <person name="Nakov T."/>
            <person name="Alverson A.J."/>
        </authorList>
    </citation>
    <scope>NUCLEOTIDE SEQUENCE</scope>
    <source>
        <strain evidence="2">Nitz4</strain>
    </source>
</reference>
<proteinExistence type="predicted"/>
<keyword evidence="1" id="KW-0472">Membrane</keyword>
<feature type="transmembrane region" description="Helical" evidence="1">
    <location>
        <begin position="76"/>
        <end position="99"/>
    </location>
</feature>
<keyword evidence="1" id="KW-1133">Transmembrane helix</keyword>
<evidence type="ECO:0000313" key="2">
    <source>
        <dbReference type="EMBL" id="QES95273.1"/>
    </source>
</evidence>
<dbReference type="EMBL" id="MG273660">
    <property type="protein sequence ID" value="QES95318.1"/>
    <property type="molecule type" value="Genomic_DNA"/>
</dbReference>
<sequence>MFRPKINPFLMKPRSFLDIFTILQYPEFNPIEKQHYKTPETGFISFFILDFKDIVYIPDVMIKLFTFNTEYIIQHLINYFFVFGSILCFLIFLSIFLYITRMGKTKGIFSRGIRSIQKKICNFLNINQYIFLIICYLFVCYFSKTLGKLNNIFVSYPFLHNENEKLNLLILYRYLPALWYTFGIPTSLIAFWKNQRTEIIDYLNFIFAFQI</sequence>
<evidence type="ECO:0000256" key="1">
    <source>
        <dbReference type="SAM" id="Phobius"/>
    </source>
</evidence>
<protein>
    <submittedName>
        <fullName evidence="2">Uncharacterized protein</fullName>
    </submittedName>
</protein>
<dbReference type="EMBL" id="MG273660">
    <property type="protein sequence ID" value="QES95273.1"/>
    <property type="molecule type" value="Genomic_DNA"/>
</dbReference>
<keyword evidence="1" id="KW-0812">Transmembrane</keyword>